<dbReference type="Gene3D" id="1.20.1560.10">
    <property type="entry name" value="ABC transporter type 1, transmembrane domain"/>
    <property type="match status" value="1"/>
</dbReference>
<evidence type="ECO:0000313" key="15">
    <source>
        <dbReference type="Proteomes" id="UP000011083"/>
    </source>
</evidence>
<keyword evidence="5" id="KW-0677">Repeat</keyword>
<accession>L8GPZ1</accession>
<dbReference type="GO" id="GO:0016887">
    <property type="term" value="F:ATP hydrolysis activity"/>
    <property type="evidence" value="ECO:0007669"/>
    <property type="project" value="InterPro"/>
</dbReference>
<dbReference type="InterPro" id="IPR003439">
    <property type="entry name" value="ABC_transporter-like_ATP-bd"/>
</dbReference>
<dbReference type="InterPro" id="IPR011527">
    <property type="entry name" value="ABC1_TM_dom"/>
</dbReference>
<evidence type="ECO:0000256" key="5">
    <source>
        <dbReference type="ARBA" id="ARBA00022737"/>
    </source>
</evidence>
<feature type="compositionally biased region" description="Acidic residues" evidence="10">
    <location>
        <begin position="53"/>
        <end position="69"/>
    </location>
</feature>
<dbReference type="GO" id="GO:0005524">
    <property type="term" value="F:ATP binding"/>
    <property type="evidence" value="ECO:0007669"/>
    <property type="project" value="UniProtKB-KW"/>
</dbReference>
<evidence type="ECO:0000259" key="13">
    <source>
        <dbReference type="PROSITE" id="PS50929"/>
    </source>
</evidence>
<evidence type="ECO:0000256" key="3">
    <source>
        <dbReference type="ARBA" id="ARBA00022448"/>
    </source>
</evidence>
<keyword evidence="9 11" id="KW-0472">Membrane</keyword>
<evidence type="ECO:0000256" key="9">
    <source>
        <dbReference type="ARBA" id="ARBA00023136"/>
    </source>
</evidence>
<dbReference type="CDD" id="cd03244">
    <property type="entry name" value="ABCC_MRP_domain2"/>
    <property type="match status" value="1"/>
</dbReference>
<dbReference type="FunFam" id="3.40.50.300:FF:000997">
    <property type="entry name" value="Multidrug resistance-associated protein 1"/>
    <property type="match status" value="1"/>
</dbReference>
<name>L8GPZ1_ACACF</name>
<evidence type="ECO:0000256" key="1">
    <source>
        <dbReference type="ARBA" id="ARBA00004141"/>
    </source>
</evidence>
<dbReference type="GeneID" id="14915701"/>
<comment type="similarity">
    <text evidence="2">Belongs to the ABC transporter superfamily. ABCC family. Conjugate transporter (TC 3.A.1.208) subfamily.</text>
</comment>
<proteinExistence type="inferred from homology"/>
<dbReference type="PANTHER" id="PTHR24223:SF456">
    <property type="entry name" value="MULTIDRUG RESISTANCE-ASSOCIATED PROTEIN LETHAL(2)03659"/>
    <property type="match status" value="1"/>
</dbReference>
<dbReference type="CDD" id="cd18580">
    <property type="entry name" value="ABC_6TM_ABCC_D2"/>
    <property type="match status" value="1"/>
</dbReference>
<evidence type="ECO:0000256" key="2">
    <source>
        <dbReference type="ARBA" id="ARBA00009726"/>
    </source>
</evidence>
<dbReference type="SUPFAM" id="SSF52540">
    <property type="entry name" value="P-loop containing nucleoside triphosphate hydrolases"/>
    <property type="match status" value="2"/>
</dbReference>
<evidence type="ECO:0000256" key="10">
    <source>
        <dbReference type="SAM" id="MobiDB-lite"/>
    </source>
</evidence>
<feature type="domain" description="ABC transporter" evidence="12">
    <location>
        <begin position="768"/>
        <end position="1014"/>
    </location>
</feature>
<evidence type="ECO:0000313" key="14">
    <source>
        <dbReference type="EMBL" id="ELR14982.1"/>
    </source>
</evidence>
<feature type="domain" description="ABC transmembrane type-1" evidence="13">
    <location>
        <begin position="405"/>
        <end position="687"/>
    </location>
</feature>
<dbReference type="InterPro" id="IPR027417">
    <property type="entry name" value="P-loop_NTPase"/>
</dbReference>
<dbReference type="SUPFAM" id="SSF90123">
    <property type="entry name" value="ABC transporter transmembrane region"/>
    <property type="match status" value="1"/>
</dbReference>
<dbReference type="InterPro" id="IPR017871">
    <property type="entry name" value="ABC_transporter-like_CS"/>
</dbReference>
<evidence type="ECO:0000256" key="11">
    <source>
        <dbReference type="SAM" id="Phobius"/>
    </source>
</evidence>
<dbReference type="STRING" id="1257118.L8GPZ1"/>
<keyword evidence="15" id="KW-1185">Reference proteome</keyword>
<dbReference type="Proteomes" id="UP000011083">
    <property type="component" value="Unassembled WGS sequence"/>
</dbReference>
<keyword evidence="3" id="KW-0813">Transport</keyword>
<dbReference type="InterPro" id="IPR036640">
    <property type="entry name" value="ABC1_TM_sf"/>
</dbReference>
<evidence type="ECO:0000256" key="8">
    <source>
        <dbReference type="ARBA" id="ARBA00022989"/>
    </source>
</evidence>
<dbReference type="InterPro" id="IPR050173">
    <property type="entry name" value="ABC_transporter_C-like"/>
</dbReference>
<dbReference type="PANTHER" id="PTHR24223">
    <property type="entry name" value="ATP-BINDING CASSETTE SUB-FAMILY C"/>
    <property type="match status" value="1"/>
</dbReference>
<reference evidence="14 15" key="1">
    <citation type="journal article" date="2013" name="Genome Biol.">
        <title>Genome of Acanthamoeba castellanii highlights extensive lateral gene transfer and early evolution of tyrosine kinase signaling.</title>
        <authorList>
            <person name="Clarke M."/>
            <person name="Lohan A.J."/>
            <person name="Liu B."/>
            <person name="Lagkouvardos I."/>
            <person name="Roy S."/>
            <person name="Zafar N."/>
            <person name="Bertelli C."/>
            <person name="Schilde C."/>
            <person name="Kianianmomeni A."/>
            <person name="Burglin T.R."/>
            <person name="Frech C."/>
            <person name="Turcotte B."/>
            <person name="Kopec K.O."/>
            <person name="Synnott J.M."/>
            <person name="Choo C."/>
            <person name="Paponov I."/>
            <person name="Finkler A."/>
            <person name="Soon Heng Tan C."/>
            <person name="Hutchins A.P."/>
            <person name="Weinmeier T."/>
            <person name="Rattei T."/>
            <person name="Chu J.S."/>
            <person name="Gimenez G."/>
            <person name="Irimia M."/>
            <person name="Rigden D.J."/>
            <person name="Fitzpatrick D.A."/>
            <person name="Lorenzo-Morales J."/>
            <person name="Bateman A."/>
            <person name="Chiu C.H."/>
            <person name="Tang P."/>
            <person name="Hegemann P."/>
            <person name="Fromm H."/>
            <person name="Raoult D."/>
            <person name="Greub G."/>
            <person name="Miranda-Saavedra D."/>
            <person name="Chen N."/>
            <person name="Nash P."/>
            <person name="Ginger M.L."/>
            <person name="Horn M."/>
            <person name="Schaap P."/>
            <person name="Caler L."/>
            <person name="Loftus B."/>
        </authorList>
    </citation>
    <scope>NUCLEOTIDE SEQUENCE [LARGE SCALE GENOMIC DNA]</scope>
    <source>
        <strain evidence="14 15">Neff</strain>
    </source>
</reference>
<gene>
    <name evidence="14" type="ORF">ACA1_210540</name>
</gene>
<dbReference type="FunFam" id="1.20.1560.10:FF:000010">
    <property type="entry name" value="Multidrug resistance-associated ABC transporter"/>
    <property type="match status" value="1"/>
</dbReference>
<dbReference type="OrthoDB" id="6500128at2759"/>
<dbReference type="CDD" id="cd03250">
    <property type="entry name" value="ABCC_MRP_domain1"/>
    <property type="match status" value="1"/>
</dbReference>
<dbReference type="EMBL" id="KB008036">
    <property type="protein sequence ID" value="ELR14982.1"/>
    <property type="molecule type" value="Genomic_DNA"/>
</dbReference>
<feature type="transmembrane region" description="Helical" evidence="11">
    <location>
        <begin position="529"/>
        <end position="560"/>
    </location>
</feature>
<dbReference type="PROSITE" id="PS50929">
    <property type="entry name" value="ABC_TM1F"/>
    <property type="match status" value="1"/>
</dbReference>
<dbReference type="Pfam" id="PF00005">
    <property type="entry name" value="ABC_tran"/>
    <property type="match status" value="2"/>
</dbReference>
<dbReference type="KEGG" id="acan:ACA1_210540"/>
<evidence type="ECO:0000256" key="4">
    <source>
        <dbReference type="ARBA" id="ARBA00022692"/>
    </source>
</evidence>
<feature type="transmembrane region" description="Helical" evidence="11">
    <location>
        <begin position="630"/>
        <end position="651"/>
    </location>
</feature>
<feature type="transmembrane region" description="Helical" evidence="11">
    <location>
        <begin position="438"/>
        <end position="463"/>
    </location>
</feature>
<dbReference type="GO" id="GO:0016020">
    <property type="term" value="C:membrane"/>
    <property type="evidence" value="ECO:0007669"/>
    <property type="project" value="UniProtKB-SubCell"/>
</dbReference>
<evidence type="ECO:0000256" key="7">
    <source>
        <dbReference type="ARBA" id="ARBA00022840"/>
    </source>
</evidence>
<dbReference type="Pfam" id="PF00664">
    <property type="entry name" value="ABC_membrane"/>
    <property type="match status" value="1"/>
</dbReference>
<evidence type="ECO:0000256" key="6">
    <source>
        <dbReference type="ARBA" id="ARBA00022741"/>
    </source>
</evidence>
<feature type="region of interest" description="Disordered" evidence="10">
    <location>
        <begin position="53"/>
        <end position="76"/>
    </location>
</feature>
<dbReference type="RefSeq" id="XP_004336995.1">
    <property type="nucleotide sequence ID" value="XM_004336947.1"/>
</dbReference>
<organism evidence="14 15">
    <name type="scientific">Acanthamoeba castellanii (strain ATCC 30010 / Neff)</name>
    <dbReference type="NCBI Taxonomy" id="1257118"/>
    <lineage>
        <taxon>Eukaryota</taxon>
        <taxon>Amoebozoa</taxon>
        <taxon>Discosea</taxon>
        <taxon>Longamoebia</taxon>
        <taxon>Centramoebida</taxon>
        <taxon>Acanthamoebidae</taxon>
        <taxon>Acanthamoeba</taxon>
    </lineage>
</organism>
<protein>
    <submittedName>
        <fullName evidence="14">ABC transporter, ATPbinding domain containing protein</fullName>
    </submittedName>
</protein>
<dbReference type="InterPro" id="IPR003593">
    <property type="entry name" value="AAA+_ATPase"/>
</dbReference>
<keyword evidence="7" id="KW-0067">ATP-binding</keyword>
<sequence>MLSWLADGNTSLKRLNKFLRLPELADTTTPDQDGRIADSAICIEDGRFEWEQFEEEDEHDNNEGEEDNDDSRPLLDRPIQADIDSSEVQELLSAEAEAEDQKAAASFQLQGINVEVMHGELVAIVGPVGSGKTSMLNCMLGEMKRTAGRMTRGAELDISYASQRAWIRNATVKDNIVFNQPFDLKLYRDVIRVCALSEDLRILPAGDLTEIGEKGVNLSGGQKQRISLARAVYSSCLCHNDSISTRIVLMDDVLSAVDAHVGQHIFFECIAGKLKGVTRVLATHQLQYLPHVDRILIMHDGAVQASGTYHQGVDFVGLLEKKKLGADNENEDEDERAMMAGGHDEVEGPGDDIVDEGDVHSAASDDKEMMQKGKLIDDEERKTGAVEWRVYGEYLLGCGGVPFLLFLFVVSLCLEGATQFVNLWLAHWSNHAQEADTTLYLCIYLGAMNACQAGMAASVVALVRQFAWFKSALDCARQLHDRLLEAVIRAPMSFFFATPTGRIVTRFSKDQGTVDSEIPDMVSDFFLCLFSSVATLAVICGVLPWFLVPAVPVMAVYWWVMQNYRKASRELGRLESLTSAPIYAHYSETLEGLDTIRAFGFQHLLKKENEGLLITNLRAYFCYSTSHRWLALRVDAIGAAIVVAICVLSLITKGSVSSGFVGLVLALAGSITENLGWFVRSGTMLESNMNRVERILHYTNNTAPEAPLVLAEGQRWDARHKRLIAGDADDDHRHFFDSREDLEEGHHYHEADTHDDTSEAAWPTEGRIEFRNAWMRYRHDLTPVLKGINLTIEARHKVGVVGRTGAGKSSLINALFRLVELDDGAICIDGRDISTLGLHQVRSALSIIPQDPVLFSGTIRSNIDPFAAYAAAGDGDLSDDHDASLWHALDKVHLRDFVQSLPLGLATKVETNGANLSVGQRQLVCMARALLRRDSRVLILDEATASVDNKTDRAIQETLRREFGGRTVVVIAHRLHTVIDLDRILVMEEGEVVEYGTPWELLAKQEEGAFARLVARTGAETAQFLRAEAHKAHLSRATLS</sequence>
<keyword evidence="4 11" id="KW-0812">Transmembrane</keyword>
<evidence type="ECO:0000259" key="12">
    <source>
        <dbReference type="PROSITE" id="PS50893"/>
    </source>
</evidence>
<dbReference type="Gene3D" id="3.40.50.300">
    <property type="entry name" value="P-loop containing nucleotide triphosphate hydrolases"/>
    <property type="match status" value="2"/>
</dbReference>
<dbReference type="SMART" id="SM00382">
    <property type="entry name" value="AAA"/>
    <property type="match status" value="2"/>
</dbReference>
<dbReference type="AlphaFoldDB" id="L8GPZ1"/>
<dbReference type="OMA" id="KTHVKEM"/>
<feature type="transmembrane region" description="Helical" evidence="11">
    <location>
        <begin position="403"/>
        <end position="426"/>
    </location>
</feature>
<dbReference type="InterPro" id="IPR044726">
    <property type="entry name" value="ABCC_6TM_D2"/>
</dbReference>
<dbReference type="PROSITE" id="PS50893">
    <property type="entry name" value="ABC_TRANSPORTER_2"/>
    <property type="match status" value="2"/>
</dbReference>
<dbReference type="PROSITE" id="PS00211">
    <property type="entry name" value="ABC_TRANSPORTER_1"/>
    <property type="match status" value="2"/>
</dbReference>
<dbReference type="VEuPathDB" id="AmoebaDB:ACA1_210540"/>
<dbReference type="GO" id="GO:0140359">
    <property type="term" value="F:ABC-type transporter activity"/>
    <property type="evidence" value="ECO:0007669"/>
    <property type="project" value="InterPro"/>
</dbReference>
<feature type="domain" description="ABC transporter" evidence="12">
    <location>
        <begin position="86"/>
        <end position="325"/>
    </location>
</feature>
<keyword evidence="8 11" id="KW-1133">Transmembrane helix</keyword>
<dbReference type="FunFam" id="3.40.50.300:FF:000163">
    <property type="entry name" value="Multidrug resistance-associated protein member 4"/>
    <property type="match status" value="1"/>
</dbReference>
<comment type="subcellular location">
    <subcellularLocation>
        <location evidence="1">Membrane</location>
        <topology evidence="1">Multi-pass membrane protein</topology>
    </subcellularLocation>
</comment>
<keyword evidence="6" id="KW-0547">Nucleotide-binding</keyword>